<dbReference type="PROSITE" id="PS00211">
    <property type="entry name" value="ABC_TRANSPORTER_1"/>
    <property type="match status" value="1"/>
</dbReference>
<evidence type="ECO:0000259" key="5">
    <source>
        <dbReference type="PROSITE" id="PS50893"/>
    </source>
</evidence>
<feature type="domain" description="ABC transporter" evidence="5">
    <location>
        <begin position="18"/>
        <end position="266"/>
    </location>
</feature>
<dbReference type="GO" id="GO:0005524">
    <property type="term" value="F:ATP binding"/>
    <property type="evidence" value="ECO:0007669"/>
    <property type="project" value="UniProtKB-KW"/>
</dbReference>
<dbReference type="PANTHER" id="PTHR45772:SF9">
    <property type="entry name" value="CONSERVED COMPONENT OF ABC TRANSPORTER FOR NATURAL AMINO ACIDS"/>
    <property type="match status" value="1"/>
</dbReference>
<dbReference type="SUPFAM" id="SSF52540">
    <property type="entry name" value="P-loop containing nucleoside triphosphate hydrolases"/>
    <property type="match status" value="1"/>
</dbReference>
<keyword evidence="3" id="KW-0547">Nucleotide-binding</keyword>
<keyword evidence="4 6" id="KW-0067">ATP-binding</keyword>
<dbReference type="PROSITE" id="PS50893">
    <property type="entry name" value="ABC_TRANSPORTER_2"/>
    <property type="match status" value="1"/>
</dbReference>
<dbReference type="RefSeq" id="WP_091582318.1">
    <property type="nucleotide sequence ID" value="NZ_FMXM01000015.1"/>
</dbReference>
<reference evidence="6 7" key="1">
    <citation type="submission" date="2016-10" db="EMBL/GenBank/DDBJ databases">
        <authorList>
            <person name="de Groot N.N."/>
        </authorList>
    </citation>
    <scope>NUCLEOTIDE SEQUENCE [LARGE SCALE GENOMIC DNA]</scope>
    <source>
        <strain evidence="6 7">CGMCC 1.12097</strain>
    </source>
</reference>
<gene>
    <name evidence="6" type="ORF">SAMN02927914_04488</name>
</gene>
<dbReference type="GO" id="GO:0005886">
    <property type="term" value="C:plasma membrane"/>
    <property type="evidence" value="ECO:0007669"/>
    <property type="project" value="TreeGrafter"/>
</dbReference>
<evidence type="ECO:0000313" key="7">
    <source>
        <dbReference type="Proteomes" id="UP000198588"/>
    </source>
</evidence>
<dbReference type="InterPro" id="IPR027417">
    <property type="entry name" value="P-loop_NTPase"/>
</dbReference>
<dbReference type="FunFam" id="3.40.50.300:FF:000421">
    <property type="entry name" value="Branched-chain amino acid ABC transporter ATP-binding protein"/>
    <property type="match status" value="1"/>
</dbReference>
<dbReference type="InterPro" id="IPR003593">
    <property type="entry name" value="AAA+_ATPase"/>
</dbReference>
<evidence type="ECO:0000256" key="3">
    <source>
        <dbReference type="ARBA" id="ARBA00022741"/>
    </source>
</evidence>
<dbReference type="AlphaFoldDB" id="A0A1G5Z8T3"/>
<proteinExistence type="inferred from homology"/>
<dbReference type="InterPro" id="IPR017871">
    <property type="entry name" value="ABC_transporter-like_CS"/>
</dbReference>
<dbReference type="CDD" id="cd03219">
    <property type="entry name" value="ABC_Mj1267_LivG_branched"/>
    <property type="match status" value="1"/>
</dbReference>
<dbReference type="EMBL" id="FMXM01000015">
    <property type="protein sequence ID" value="SDA91288.1"/>
    <property type="molecule type" value="Genomic_DNA"/>
</dbReference>
<dbReference type="Gene3D" id="3.40.50.300">
    <property type="entry name" value="P-loop containing nucleotide triphosphate hydrolases"/>
    <property type="match status" value="1"/>
</dbReference>
<dbReference type="OrthoDB" id="9806149at2"/>
<evidence type="ECO:0000256" key="2">
    <source>
        <dbReference type="ARBA" id="ARBA00022448"/>
    </source>
</evidence>
<evidence type="ECO:0000256" key="4">
    <source>
        <dbReference type="ARBA" id="ARBA00022840"/>
    </source>
</evidence>
<dbReference type="Pfam" id="PF00005">
    <property type="entry name" value="ABC_tran"/>
    <property type="match status" value="1"/>
</dbReference>
<dbReference type="InterPro" id="IPR051120">
    <property type="entry name" value="ABC_AA/LPS_Transport"/>
</dbReference>
<accession>A0A1G5Z8T3</accession>
<evidence type="ECO:0000313" key="6">
    <source>
        <dbReference type="EMBL" id="SDA91288.1"/>
    </source>
</evidence>
<name>A0A1G5Z8T3_9HYPH</name>
<protein>
    <submittedName>
        <fullName evidence="6">Amino acid/amide ABC transporter ATP-binding protein 1, HAAT family (TC 3.A.1.4.-)</fullName>
    </submittedName>
</protein>
<dbReference type="PANTHER" id="PTHR45772">
    <property type="entry name" value="CONSERVED COMPONENT OF ABC TRANSPORTER FOR NATURAL AMINO ACIDS-RELATED"/>
    <property type="match status" value="1"/>
</dbReference>
<dbReference type="InterPro" id="IPR003439">
    <property type="entry name" value="ABC_transporter-like_ATP-bd"/>
</dbReference>
<comment type="similarity">
    <text evidence="1">Belongs to the ABC transporter superfamily.</text>
</comment>
<dbReference type="Proteomes" id="UP000198588">
    <property type="component" value="Unassembled WGS sequence"/>
</dbReference>
<keyword evidence="2" id="KW-0813">Transport</keyword>
<dbReference type="STRING" id="1165689.SAMN02927914_04488"/>
<dbReference type="SMART" id="SM00382">
    <property type="entry name" value="AAA"/>
    <property type="match status" value="1"/>
</dbReference>
<evidence type="ECO:0000256" key="1">
    <source>
        <dbReference type="ARBA" id="ARBA00005417"/>
    </source>
</evidence>
<dbReference type="GO" id="GO:0016887">
    <property type="term" value="F:ATP hydrolysis activity"/>
    <property type="evidence" value="ECO:0007669"/>
    <property type="project" value="InterPro"/>
</dbReference>
<organism evidence="6 7">
    <name type="scientific">Mesorhizobium qingshengii</name>
    <dbReference type="NCBI Taxonomy" id="1165689"/>
    <lineage>
        <taxon>Bacteria</taxon>
        <taxon>Pseudomonadati</taxon>
        <taxon>Pseudomonadota</taxon>
        <taxon>Alphaproteobacteria</taxon>
        <taxon>Hyphomicrobiales</taxon>
        <taxon>Phyllobacteriaceae</taxon>
        <taxon>Mesorhizobium</taxon>
    </lineage>
</organism>
<sequence length="273" mass="29256">MKDIVVPQSKAAPPGTGLSIKGISKSFGGLRAVDNCSFDVKRGSITGLIGPNGAGKTTLFSIITGFLSPDCGRITLDDVDVTRLAPHDLFHRGLVRTFQIPHEFSKLSVLENLMVVPANQPGENPITAWLRPGLVREREEQVFQEARNTLAFLGLEKVCDLPAGNLSGGQRKLVELGRAMMSGAGTVLLDEPGAGVNPTLLAQLSQMIMRLNSERGTTFCIIEHNMDMITSLCDTVVVMSSGSVLTQGHMSQIKKDDRVLAAYLGSSAVRALQ</sequence>